<keyword evidence="2" id="KW-1185">Reference proteome</keyword>
<comment type="caution">
    <text evidence="1">The sequence shown here is derived from an EMBL/GenBank/DDBJ whole genome shotgun (WGS) entry which is preliminary data.</text>
</comment>
<accession>A0A9P7FXK4</accession>
<reference evidence="1" key="2">
    <citation type="submission" date="2021-10" db="EMBL/GenBank/DDBJ databases">
        <title>Phylogenomics reveals ancestral predisposition of the termite-cultivated fungus Termitomyces towards a domesticated lifestyle.</title>
        <authorList>
            <person name="Auxier B."/>
            <person name="Grum-Grzhimaylo A."/>
            <person name="Cardenas M.E."/>
            <person name="Lodge J.D."/>
            <person name="Laessoe T."/>
            <person name="Pedersen O."/>
            <person name="Smith M.E."/>
            <person name="Kuyper T.W."/>
            <person name="Franco-Molano E.A."/>
            <person name="Baroni T.J."/>
            <person name="Aanen D.K."/>
        </authorList>
    </citation>
    <scope>NUCLEOTIDE SEQUENCE</scope>
    <source>
        <strain evidence="1">AP01</strain>
        <tissue evidence="1">Mycelium</tissue>
    </source>
</reference>
<evidence type="ECO:0000313" key="2">
    <source>
        <dbReference type="Proteomes" id="UP000775547"/>
    </source>
</evidence>
<sequence>MLICSRLDRWRDVKFRLVTSSAVEALLEVVSGSRGLLLENLDLYVADIEPSQGKRLGQLLSLSFPNLRRFTFHANRHVVPLAGSLRLHQLTHILIDCPIPLDECIGLLQKCTMGIEVTMGKICAATAPTPIPSTLTALPELKCLSFKSKCSDFCTILLSFICPNLRTLAITPDFEHAGENPGFLETFLTQSVCQLDEFRLYTDWGIPEHSFTPYLRVPRLQMVKRLFLRCYNTSDTTIALLTARENRVLLPRLKSITLATCLSSDGVVPQMIDSRRLPCSKKEDRQVAQLESFLVYYHRPGFGTALGEGKAPTLGREFLWYHQRDVARYKDFIAEGMDVKYDGI</sequence>
<dbReference type="EMBL" id="JABCKV010001072">
    <property type="protein sequence ID" value="KAG5640179.1"/>
    <property type="molecule type" value="Genomic_DNA"/>
</dbReference>
<reference evidence="1" key="1">
    <citation type="submission" date="2020-07" db="EMBL/GenBank/DDBJ databases">
        <authorList>
            <person name="Nieuwenhuis M."/>
            <person name="Van De Peppel L.J.J."/>
        </authorList>
    </citation>
    <scope>NUCLEOTIDE SEQUENCE</scope>
    <source>
        <strain evidence="1">AP01</strain>
        <tissue evidence="1">Mycelium</tissue>
    </source>
</reference>
<organism evidence="1 2">
    <name type="scientific">Asterophora parasitica</name>
    <dbReference type="NCBI Taxonomy" id="117018"/>
    <lineage>
        <taxon>Eukaryota</taxon>
        <taxon>Fungi</taxon>
        <taxon>Dikarya</taxon>
        <taxon>Basidiomycota</taxon>
        <taxon>Agaricomycotina</taxon>
        <taxon>Agaricomycetes</taxon>
        <taxon>Agaricomycetidae</taxon>
        <taxon>Agaricales</taxon>
        <taxon>Tricholomatineae</taxon>
        <taxon>Lyophyllaceae</taxon>
        <taxon>Asterophora</taxon>
    </lineage>
</organism>
<dbReference type="OrthoDB" id="2269034at2759"/>
<dbReference type="Gene3D" id="3.80.10.10">
    <property type="entry name" value="Ribonuclease Inhibitor"/>
    <property type="match status" value="1"/>
</dbReference>
<dbReference type="AlphaFoldDB" id="A0A9P7FXK4"/>
<dbReference type="Proteomes" id="UP000775547">
    <property type="component" value="Unassembled WGS sequence"/>
</dbReference>
<evidence type="ECO:0000313" key="1">
    <source>
        <dbReference type="EMBL" id="KAG5640179.1"/>
    </source>
</evidence>
<dbReference type="InterPro" id="IPR032675">
    <property type="entry name" value="LRR_dom_sf"/>
</dbReference>
<gene>
    <name evidence="1" type="ORF">DXG03_000700</name>
</gene>
<proteinExistence type="predicted"/>
<name>A0A9P7FXK4_9AGAR</name>
<protein>
    <submittedName>
        <fullName evidence="1">Uncharacterized protein</fullName>
    </submittedName>
</protein>